<dbReference type="EMBL" id="DP000010">
    <property type="protein sequence ID" value="ABA94935.1"/>
    <property type="molecule type" value="Genomic_DNA"/>
</dbReference>
<reference evidence="2" key="1">
    <citation type="journal article" date="2005" name="BMC Biol.">
        <title>The sequence of rice chromosomes 11 and 12, rich in disease resistance genes and recent gene duplications.</title>
        <authorList>
            <consortium name="The rice chromosomes 11 and 12 sequencing consortia"/>
        </authorList>
    </citation>
    <scope>NUCLEOTIDE SEQUENCE [LARGE SCALE GENOMIC DNA]</scope>
</reference>
<reference evidence="2" key="3">
    <citation type="submission" date="2006-01" db="EMBL/GenBank/DDBJ databases">
        <authorList>
            <person name="Buell R."/>
        </authorList>
    </citation>
    <scope>NUCLEOTIDE SEQUENCE</scope>
</reference>
<evidence type="ECO:0000256" key="1">
    <source>
        <dbReference type="SAM" id="MobiDB-lite"/>
    </source>
</evidence>
<organism evidence="2">
    <name type="scientific">Oryza sativa subsp. japonica</name>
    <name type="common">Rice</name>
    <dbReference type="NCBI Taxonomy" id="39947"/>
    <lineage>
        <taxon>Eukaryota</taxon>
        <taxon>Viridiplantae</taxon>
        <taxon>Streptophyta</taxon>
        <taxon>Embryophyta</taxon>
        <taxon>Tracheophyta</taxon>
        <taxon>Spermatophyta</taxon>
        <taxon>Magnoliopsida</taxon>
        <taxon>Liliopsida</taxon>
        <taxon>Poales</taxon>
        <taxon>Poaceae</taxon>
        <taxon>BOP clade</taxon>
        <taxon>Oryzoideae</taxon>
        <taxon>Oryzeae</taxon>
        <taxon>Oryzinae</taxon>
        <taxon>Oryza</taxon>
        <taxon>Oryza sativa</taxon>
    </lineage>
</organism>
<accession>Q2R0X5</accession>
<proteinExistence type="predicted"/>
<reference evidence="2" key="2">
    <citation type="submission" date="2005-04" db="EMBL/GenBank/DDBJ databases">
        <authorList>
            <person name="Buell C.R."/>
            <person name="Wing R.A."/>
            <person name="McCombie W.A."/>
            <person name="Ouyang S."/>
        </authorList>
    </citation>
    <scope>NUCLEOTIDE SEQUENCE</scope>
</reference>
<sequence>MAAGPCPAVPGPGRVGRALWPSITVTKHGRASSPFPSPRSRQPRQHPLRPVHSLAFPRSRVHAERLKRNSISLGKTTETWWSQEDEIIGITESLVYGEPSEGLSKQLAVSGRKISYDISSVLGSRYAFRSSFITVLMPEKL</sequence>
<dbReference type="AlphaFoldDB" id="Q2R0X5"/>
<feature type="region of interest" description="Disordered" evidence="1">
    <location>
        <begin position="1"/>
        <end position="54"/>
    </location>
</feature>
<name>Q2R0X5_ORYSJ</name>
<gene>
    <name evidence="2" type="ordered locus">LOC_Os11g41080</name>
</gene>
<protein>
    <submittedName>
        <fullName evidence="2">Uncharacterized protein</fullName>
    </submittedName>
</protein>
<feature type="compositionally biased region" description="Low complexity" evidence="1">
    <location>
        <begin position="1"/>
        <end position="18"/>
    </location>
</feature>
<evidence type="ECO:0000313" key="2">
    <source>
        <dbReference type="EMBL" id="ABA94935.1"/>
    </source>
</evidence>